<dbReference type="OrthoDB" id="18740at2759"/>
<gene>
    <name evidence="1" type="ORF">llap_22124</name>
</gene>
<evidence type="ECO:0000313" key="2">
    <source>
        <dbReference type="Proteomes" id="UP000233556"/>
    </source>
</evidence>
<accession>A0A2I0T1C1</accession>
<sequence length="90" mass="10788">MVNYLRQWIRYHVTIMSDRTFSNNPVELKVWIEFGRIKLPQGYHPNDIEKEWGKLIVAMLEREKTLRLEMERYFIEAGPDGCNFGGLRRS</sequence>
<dbReference type="Proteomes" id="UP000233556">
    <property type="component" value="Unassembled WGS sequence"/>
</dbReference>
<dbReference type="Gene3D" id="1.20.58.60">
    <property type="match status" value="1"/>
</dbReference>
<evidence type="ECO:0000313" key="1">
    <source>
        <dbReference type="EMBL" id="PKU27572.1"/>
    </source>
</evidence>
<keyword evidence="2" id="KW-1185">Reference proteome</keyword>
<reference evidence="2" key="2">
    <citation type="submission" date="2017-12" db="EMBL/GenBank/DDBJ databases">
        <title>Genome sequence of the Bar-tailed Godwit (Limosa lapponica baueri).</title>
        <authorList>
            <person name="Lima N.C.B."/>
            <person name="Parody-Merino A.M."/>
            <person name="Battley P.F."/>
            <person name="Fidler A.E."/>
            <person name="Prosdocimi F."/>
        </authorList>
    </citation>
    <scope>NUCLEOTIDE SEQUENCE [LARGE SCALE GENOMIC DNA]</scope>
</reference>
<name>A0A2I0T1C1_LIMLA</name>
<dbReference type="SUPFAM" id="SSF46966">
    <property type="entry name" value="Spectrin repeat"/>
    <property type="match status" value="1"/>
</dbReference>
<organism evidence="1 2">
    <name type="scientific">Limosa lapponica baueri</name>
    <dbReference type="NCBI Taxonomy" id="1758121"/>
    <lineage>
        <taxon>Eukaryota</taxon>
        <taxon>Metazoa</taxon>
        <taxon>Chordata</taxon>
        <taxon>Craniata</taxon>
        <taxon>Vertebrata</taxon>
        <taxon>Euteleostomi</taxon>
        <taxon>Archelosauria</taxon>
        <taxon>Archosauria</taxon>
        <taxon>Dinosauria</taxon>
        <taxon>Saurischia</taxon>
        <taxon>Theropoda</taxon>
        <taxon>Coelurosauria</taxon>
        <taxon>Aves</taxon>
        <taxon>Neognathae</taxon>
        <taxon>Neoaves</taxon>
        <taxon>Charadriiformes</taxon>
        <taxon>Scolopacidae</taxon>
        <taxon>Limosa</taxon>
    </lineage>
</organism>
<proteinExistence type="predicted"/>
<reference evidence="2" key="1">
    <citation type="submission" date="2017-11" db="EMBL/GenBank/DDBJ databases">
        <authorList>
            <person name="Lima N.C."/>
            <person name="Parody-Merino A.M."/>
            <person name="Battley P.F."/>
            <person name="Fidler A.E."/>
            <person name="Prosdocimi F."/>
        </authorList>
    </citation>
    <scope>NUCLEOTIDE SEQUENCE [LARGE SCALE GENOMIC DNA]</scope>
</reference>
<dbReference type="AlphaFoldDB" id="A0A2I0T1C1"/>
<protein>
    <submittedName>
        <fullName evidence="1">Uncharacterized protein</fullName>
    </submittedName>
</protein>
<dbReference type="EMBL" id="KZ525916">
    <property type="protein sequence ID" value="PKU27572.1"/>
    <property type="molecule type" value="Genomic_DNA"/>
</dbReference>